<sequence>MIHERLVHAPLPKPVEYLSFCVRGKLSQMVVKETKKFPRALETLPEFNDDGTFPNSLHEDVSGIINGLINRKIYYCIRGFKGDV</sequence>
<dbReference type="EMBL" id="BMAU01021185">
    <property type="protein sequence ID" value="GFX95283.1"/>
    <property type="molecule type" value="Genomic_DNA"/>
</dbReference>
<evidence type="ECO:0000313" key="2">
    <source>
        <dbReference type="Proteomes" id="UP000887159"/>
    </source>
</evidence>
<name>A0A8X6V5J3_TRICX</name>
<dbReference type="AlphaFoldDB" id="A0A8X6V5J3"/>
<proteinExistence type="predicted"/>
<dbReference type="Proteomes" id="UP000887159">
    <property type="component" value="Unassembled WGS sequence"/>
</dbReference>
<comment type="caution">
    <text evidence="1">The sequence shown here is derived from an EMBL/GenBank/DDBJ whole genome shotgun (WGS) entry which is preliminary data.</text>
</comment>
<accession>A0A8X6V5J3</accession>
<reference evidence="1" key="1">
    <citation type="submission" date="2020-08" db="EMBL/GenBank/DDBJ databases">
        <title>Multicomponent nature underlies the extraordinary mechanical properties of spider dragline silk.</title>
        <authorList>
            <person name="Kono N."/>
            <person name="Nakamura H."/>
            <person name="Mori M."/>
            <person name="Yoshida Y."/>
            <person name="Ohtoshi R."/>
            <person name="Malay A.D."/>
            <person name="Moran D.A.P."/>
            <person name="Tomita M."/>
            <person name="Numata K."/>
            <person name="Arakawa K."/>
        </authorList>
    </citation>
    <scope>NUCLEOTIDE SEQUENCE</scope>
</reference>
<gene>
    <name evidence="1" type="ORF">TNCV_848731</name>
</gene>
<evidence type="ECO:0000313" key="1">
    <source>
        <dbReference type="EMBL" id="GFX95283.1"/>
    </source>
</evidence>
<keyword evidence="2" id="KW-1185">Reference proteome</keyword>
<protein>
    <submittedName>
        <fullName evidence="1">Uncharacterized protein</fullName>
    </submittedName>
</protein>
<organism evidence="1 2">
    <name type="scientific">Trichonephila clavipes</name>
    <name type="common">Golden silk orbweaver</name>
    <name type="synonym">Nephila clavipes</name>
    <dbReference type="NCBI Taxonomy" id="2585209"/>
    <lineage>
        <taxon>Eukaryota</taxon>
        <taxon>Metazoa</taxon>
        <taxon>Ecdysozoa</taxon>
        <taxon>Arthropoda</taxon>
        <taxon>Chelicerata</taxon>
        <taxon>Arachnida</taxon>
        <taxon>Araneae</taxon>
        <taxon>Araneomorphae</taxon>
        <taxon>Entelegynae</taxon>
        <taxon>Araneoidea</taxon>
        <taxon>Nephilidae</taxon>
        <taxon>Trichonephila</taxon>
    </lineage>
</organism>